<name>A0A375CGX6_9BURK</name>
<accession>A0A375CGX6</accession>
<gene>
    <name evidence="1" type="ORF">CBM2589_A90968</name>
</gene>
<dbReference type="EMBL" id="OFSP01000039">
    <property type="protein sequence ID" value="SOY69633.1"/>
    <property type="molecule type" value="Genomic_DNA"/>
</dbReference>
<organism evidence="1">
    <name type="scientific">Cupriavidus taiwanensis</name>
    <dbReference type="NCBI Taxonomy" id="164546"/>
    <lineage>
        <taxon>Bacteria</taxon>
        <taxon>Pseudomonadati</taxon>
        <taxon>Pseudomonadota</taxon>
        <taxon>Betaproteobacteria</taxon>
        <taxon>Burkholderiales</taxon>
        <taxon>Burkholderiaceae</taxon>
        <taxon>Cupriavidus</taxon>
    </lineage>
</organism>
<proteinExistence type="predicted"/>
<sequence>MSAPAAIVMLHCGEVSHPGLNTLLHERA</sequence>
<evidence type="ECO:0000313" key="1">
    <source>
        <dbReference type="EMBL" id="SOY69633.1"/>
    </source>
</evidence>
<dbReference type="Proteomes" id="UP000256297">
    <property type="component" value="Chromosome CBM2589_a"/>
</dbReference>
<reference evidence="1" key="1">
    <citation type="submission" date="2018-01" db="EMBL/GenBank/DDBJ databases">
        <authorList>
            <person name="Clerissi C."/>
        </authorList>
    </citation>
    <scope>NUCLEOTIDE SEQUENCE</scope>
    <source>
        <strain evidence="1">Cupriavidus taiwanensis STM 3521</strain>
    </source>
</reference>
<comment type="caution">
    <text evidence="1">The sequence shown here is derived from an EMBL/GenBank/DDBJ whole genome shotgun (WGS) entry which is preliminary data.</text>
</comment>
<protein>
    <submittedName>
        <fullName evidence="1">Uncharacterized protein</fullName>
    </submittedName>
</protein>
<dbReference type="AlphaFoldDB" id="A0A375CGX6"/>